<evidence type="ECO:0000313" key="1">
    <source>
        <dbReference type="EMBL" id="JAH37576.1"/>
    </source>
</evidence>
<dbReference type="AlphaFoldDB" id="A0A0E9S8I2"/>
<protein>
    <submittedName>
        <fullName evidence="1">Uncharacterized protein</fullName>
    </submittedName>
</protein>
<reference evidence="1" key="1">
    <citation type="submission" date="2014-11" db="EMBL/GenBank/DDBJ databases">
        <authorList>
            <person name="Amaro Gonzalez C."/>
        </authorList>
    </citation>
    <scope>NUCLEOTIDE SEQUENCE</scope>
</reference>
<name>A0A0E9S8I2_ANGAN</name>
<sequence length="20" mass="2415">MSTIFLLSNYNYPSYLHYTS</sequence>
<reference evidence="1" key="2">
    <citation type="journal article" date="2015" name="Fish Shellfish Immunol.">
        <title>Early steps in the European eel (Anguilla anguilla)-Vibrio vulnificus interaction in the gills: Role of the RtxA13 toxin.</title>
        <authorList>
            <person name="Callol A."/>
            <person name="Pajuelo D."/>
            <person name="Ebbesson L."/>
            <person name="Teles M."/>
            <person name="MacKenzie S."/>
            <person name="Amaro C."/>
        </authorList>
    </citation>
    <scope>NUCLEOTIDE SEQUENCE</scope>
</reference>
<proteinExistence type="predicted"/>
<accession>A0A0E9S8I2</accession>
<organism evidence="1">
    <name type="scientific">Anguilla anguilla</name>
    <name type="common">European freshwater eel</name>
    <name type="synonym">Muraena anguilla</name>
    <dbReference type="NCBI Taxonomy" id="7936"/>
    <lineage>
        <taxon>Eukaryota</taxon>
        <taxon>Metazoa</taxon>
        <taxon>Chordata</taxon>
        <taxon>Craniata</taxon>
        <taxon>Vertebrata</taxon>
        <taxon>Euteleostomi</taxon>
        <taxon>Actinopterygii</taxon>
        <taxon>Neopterygii</taxon>
        <taxon>Teleostei</taxon>
        <taxon>Anguilliformes</taxon>
        <taxon>Anguillidae</taxon>
        <taxon>Anguilla</taxon>
    </lineage>
</organism>
<dbReference type="EMBL" id="GBXM01071001">
    <property type="protein sequence ID" value="JAH37576.1"/>
    <property type="molecule type" value="Transcribed_RNA"/>
</dbReference>